<dbReference type="SUPFAM" id="SSF53850">
    <property type="entry name" value="Periplasmic binding protein-like II"/>
    <property type="match status" value="1"/>
</dbReference>
<accession>A0A1H8NX47</accession>
<evidence type="ECO:0000256" key="1">
    <source>
        <dbReference type="ARBA" id="ARBA00009437"/>
    </source>
</evidence>
<dbReference type="GO" id="GO:0003700">
    <property type="term" value="F:DNA-binding transcription factor activity"/>
    <property type="evidence" value="ECO:0007669"/>
    <property type="project" value="InterPro"/>
</dbReference>
<dbReference type="SUPFAM" id="SSF46785">
    <property type="entry name" value="Winged helix' DNA-binding domain"/>
    <property type="match status" value="1"/>
</dbReference>
<dbReference type="STRING" id="604089.SAMN04487942_2502"/>
<dbReference type="InterPro" id="IPR005119">
    <property type="entry name" value="LysR_subst-bd"/>
</dbReference>
<evidence type="ECO:0000256" key="4">
    <source>
        <dbReference type="ARBA" id="ARBA00023163"/>
    </source>
</evidence>
<name>A0A1H8NX47_9FLAO</name>
<evidence type="ECO:0000313" key="6">
    <source>
        <dbReference type="EMBL" id="SEO34215.1"/>
    </source>
</evidence>
<dbReference type="Proteomes" id="UP000198657">
    <property type="component" value="Unassembled WGS sequence"/>
</dbReference>
<keyword evidence="2" id="KW-0805">Transcription regulation</keyword>
<dbReference type="GO" id="GO:0000976">
    <property type="term" value="F:transcription cis-regulatory region binding"/>
    <property type="evidence" value="ECO:0007669"/>
    <property type="project" value="TreeGrafter"/>
</dbReference>
<dbReference type="PANTHER" id="PTHR30126">
    <property type="entry name" value="HTH-TYPE TRANSCRIPTIONAL REGULATOR"/>
    <property type="match status" value="1"/>
</dbReference>
<dbReference type="Pfam" id="PF03466">
    <property type="entry name" value="LysR_substrate"/>
    <property type="match status" value="1"/>
</dbReference>
<dbReference type="AlphaFoldDB" id="A0A1H8NX47"/>
<evidence type="ECO:0000256" key="2">
    <source>
        <dbReference type="ARBA" id="ARBA00023015"/>
    </source>
</evidence>
<dbReference type="Pfam" id="PF00126">
    <property type="entry name" value="HTH_1"/>
    <property type="match status" value="1"/>
</dbReference>
<dbReference type="Gene3D" id="3.40.190.290">
    <property type="match status" value="1"/>
</dbReference>
<dbReference type="PRINTS" id="PR00039">
    <property type="entry name" value="HTHLYSR"/>
</dbReference>
<evidence type="ECO:0000313" key="7">
    <source>
        <dbReference type="Proteomes" id="UP000198657"/>
    </source>
</evidence>
<gene>
    <name evidence="6" type="ORF">SAMN04487942_2502</name>
</gene>
<keyword evidence="4" id="KW-0804">Transcription</keyword>
<dbReference type="InterPro" id="IPR036390">
    <property type="entry name" value="WH_DNA-bd_sf"/>
</dbReference>
<keyword evidence="7" id="KW-1185">Reference proteome</keyword>
<sequence length="313" mass="35443">MNYTLHQLQVFLKIAQNESITKAAAELHLTQPAVSIQLRNLQDQFDVPLTEVIGRKLYVTDFGKEIAMAAEKILNEVHAINYKTMEFKGQLTGRLKISVVSTGKYVIPYFLSDFLKKNQGVELSLDVTNKIKVLKNLERNEVDFSLVSVLPDSLQIEKVELMPNSLYLIANSDQKTATGIQDKSIIETLSIIYREEGSGTRFVMEKFIENNQLTVPKKMVLTSNEAIKQAVLAGLGCSIMPLIGIKNELNNRDLQIIPVKGLPIQSNWNLIWLKGKKFSPVAAAYLKFIQEEKIRIIEQKFNWINVIKDVNHA</sequence>
<dbReference type="OrthoDB" id="9785745at2"/>
<dbReference type="InterPro" id="IPR000847">
    <property type="entry name" value="LysR_HTH_N"/>
</dbReference>
<dbReference type="InterPro" id="IPR036388">
    <property type="entry name" value="WH-like_DNA-bd_sf"/>
</dbReference>
<proteinExistence type="inferred from homology"/>
<dbReference type="RefSeq" id="WP_091171756.1">
    <property type="nucleotide sequence ID" value="NZ_CBCSFM010000010.1"/>
</dbReference>
<evidence type="ECO:0000259" key="5">
    <source>
        <dbReference type="PROSITE" id="PS50931"/>
    </source>
</evidence>
<dbReference type="Gene3D" id="1.10.10.10">
    <property type="entry name" value="Winged helix-like DNA-binding domain superfamily/Winged helix DNA-binding domain"/>
    <property type="match status" value="1"/>
</dbReference>
<dbReference type="PANTHER" id="PTHR30126:SF5">
    <property type="entry name" value="HTH-TYPE TRANSCRIPTIONAL ACTIVATOR CMPR"/>
    <property type="match status" value="1"/>
</dbReference>
<organism evidence="6 7">
    <name type="scientific">Flavobacterium sinopsychrotolerans</name>
    <dbReference type="NCBI Taxonomy" id="604089"/>
    <lineage>
        <taxon>Bacteria</taxon>
        <taxon>Pseudomonadati</taxon>
        <taxon>Bacteroidota</taxon>
        <taxon>Flavobacteriia</taxon>
        <taxon>Flavobacteriales</taxon>
        <taxon>Flavobacteriaceae</taxon>
        <taxon>Flavobacterium</taxon>
    </lineage>
</organism>
<protein>
    <submittedName>
        <fullName evidence="6">DNA-binding transcriptional regulator, LysR family</fullName>
    </submittedName>
</protein>
<comment type="similarity">
    <text evidence="1">Belongs to the LysR transcriptional regulatory family.</text>
</comment>
<reference evidence="7" key="1">
    <citation type="submission" date="2016-10" db="EMBL/GenBank/DDBJ databases">
        <authorList>
            <person name="Varghese N."/>
            <person name="Submissions S."/>
        </authorList>
    </citation>
    <scope>NUCLEOTIDE SEQUENCE [LARGE SCALE GENOMIC DNA]</scope>
    <source>
        <strain evidence="7">CGMCC 1.8704</strain>
    </source>
</reference>
<keyword evidence="3 6" id="KW-0238">DNA-binding</keyword>
<evidence type="ECO:0000256" key="3">
    <source>
        <dbReference type="ARBA" id="ARBA00023125"/>
    </source>
</evidence>
<dbReference type="EMBL" id="FODN01000005">
    <property type="protein sequence ID" value="SEO34215.1"/>
    <property type="molecule type" value="Genomic_DNA"/>
</dbReference>
<feature type="domain" description="HTH lysR-type" evidence="5">
    <location>
        <begin position="1"/>
        <end position="60"/>
    </location>
</feature>
<dbReference type="PROSITE" id="PS50931">
    <property type="entry name" value="HTH_LYSR"/>
    <property type="match status" value="1"/>
</dbReference>